<dbReference type="SUPFAM" id="SSF48576">
    <property type="entry name" value="Terpenoid synthases"/>
    <property type="match status" value="1"/>
</dbReference>
<evidence type="ECO:0000313" key="3">
    <source>
        <dbReference type="EMBL" id="SDS05005.1"/>
    </source>
</evidence>
<dbReference type="Proteomes" id="UP000199649">
    <property type="component" value="Chromosome I"/>
</dbReference>
<evidence type="ECO:0000256" key="1">
    <source>
        <dbReference type="ARBA" id="ARBA00004684"/>
    </source>
</evidence>
<dbReference type="Gene3D" id="1.10.600.10">
    <property type="entry name" value="Farnesyl Diphosphate Synthase"/>
    <property type="match status" value="1"/>
</dbReference>
<dbReference type="GO" id="GO:0016117">
    <property type="term" value="P:carotenoid biosynthetic process"/>
    <property type="evidence" value="ECO:0007669"/>
    <property type="project" value="UniProtKB-ARBA"/>
</dbReference>
<dbReference type="SFLD" id="SFLDS00005">
    <property type="entry name" value="Isoprenoid_Synthase_Type_I"/>
    <property type="match status" value="1"/>
</dbReference>
<dbReference type="RefSeq" id="WP_231945434.1">
    <property type="nucleotide sequence ID" value="NZ_LT629734.1"/>
</dbReference>
<dbReference type="GO" id="GO:0051996">
    <property type="term" value="F:squalene synthase [NAD(P)H] activity"/>
    <property type="evidence" value="ECO:0007669"/>
    <property type="project" value="InterPro"/>
</dbReference>
<dbReference type="InterPro" id="IPR044843">
    <property type="entry name" value="Trans_IPPS_bact-type"/>
</dbReference>
<dbReference type="AlphaFoldDB" id="A0A1H1P1W3"/>
<name>A0A1H1P1W3_9MICO</name>
<gene>
    <name evidence="3" type="ORF">SAMN04489719_1422</name>
</gene>
<dbReference type="Pfam" id="PF00494">
    <property type="entry name" value="SQS_PSY"/>
    <property type="match status" value="1"/>
</dbReference>
<dbReference type="PROSITE" id="PS01045">
    <property type="entry name" value="SQUALEN_PHYTOEN_SYN_2"/>
    <property type="match status" value="1"/>
</dbReference>
<dbReference type="InterPro" id="IPR002060">
    <property type="entry name" value="Squ/phyt_synthse"/>
</dbReference>
<accession>A0A1H1P1W3</accession>
<dbReference type="SFLD" id="SFLDG01018">
    <property type="entry name" value="Squalene/Phytoene_Synthase_Lik"/>
    <property type="match status" value="1"/>
</dbReference>
<dbReference type="EMBL" id="LT629734">
    <property type="protein sequence ID" value="SDS05005.1"/>
    <property type="molecule type" value="Genomic_DNA"/>
</dbReference>
<dbReference type="InterPro" id="IPR019845">
    <property type="entry name" value="Squalene/phytoene_synthase_CS"/>
</dbReference>
<evidence type="ECO:0000256" key="2">
    <source>
        <dbReference type="ARBA" id="ARBA00022679"/>
    </source>
</evidence>
<sequence length="306" mass="32643">MTGLALYTAAARRASATVIEAYSTSFGMASRLLPPGMRGDIQSVYALVRVADEIVDGPGAEAGLGTAECRERLDALEAEVQRALACGFSTDLVVHAFAETARRVGITADQTTPFFAAMRRDLEPVAFQSEDELRDYVYGSAEVVGIMCVRCFFAGRTLPDAEARRVARGARALGSAFQVVNFLRDLGADADGLGRAYLPGVDPAHPTPEAVGRVLDRLEGELRIARATIPSLPAEARPAVIAAHDLFASLARRIRATPADELPRRRISVPPAEKALIVAAAATRASIVRARAPRPATRPARSELAR</sequence>
<organism evidence="3 4">
    <name type="scientific">Agrococcus carbonis</name>
    <dbReference type="NCBI Taxonomy" id="684552"/>
    <lineage>
        <taxon>Bacteria</taxon>
        <taxon>Bacillati</taxon>
        <taxon>Actinomycetota</taxon>
        <taxon>Actinomycetes</taxon>
        <taxon>Micrococcales</taxon>
        <taxon>Microbacteriaceae</taxon>
        <taxon>Agrococcus</taxon>
    </lineage>
</organism>
<keyword evidence="2" id="KW-0808">Transferase</keyword>
<dbReference type="CDD" id="cd00683">
    <property type="entry name" value="Trans_IPPS_HH"/>
    <property type="match status" value="1"/>
</dbReference>
<protein>
    <submittedName>
        <fullName evidence="3">Phytoene/squalene synthetase</fullName>
    </submittedName>
</protein>
<evidence type="ECO:0000313" key="4">
    <source>
        <dbReference type="Proteomes" id="UP000199649"/>
    </source>
</evidence>
<dbReference type="InterPro" id="IPR008949">
    <property type="entry name" value="Isoprenoid_synthase_dom_sf"/>
</dbReference>
<keyword evidence="4" id="KW-1185">Reference proteome</keyword>
<dbReference type="SFLD" id="SFLDG01212">
    <property type="entry name" value="Phytoene_synthase_like"/>
    <property type="match status" value="1"/>
</dbReference>
<comment type="pathway">
    <text evidence="1">Carotenoid biosynthesis; phytoene biosynthesis.</text>
</comment>
<dbReference type="PANTHER" id="PTHR31480">
    <property type="entry name" value="BIFUNCTIONAL LYCOPENE CYCLASE/PHYTOENE SYNTHASE"/>
    <property type="match status" value="1"/>
</dbReference>
<dbReference type="InterPro" id="IPR033904">
    <property type="entry name" value="Trans_IPPS_HH"/>
</dbReference>
<proteinExistence type="predicted"/>
<reference evidence="4" key="1">
    <citation type="submission" date="2016-10" db="EMBL/GenBank/DDBJ databases">
        <authorList>
            <person name="Varghese N."/>
            <person name="Submissions S."/>
        </authorList>
    </citation>
    <scope>NUCLEOTIDE SEQUENCE [LARGE SCALE GENOMIC DNA]</scope>
    <source>
        <strain evidence="4">DSM 22965</strain>
    </source>
</reference>
<dbReference type="UniPathway" id="UPA00799"/>
<dbReference type="STRING" id="684552.SAMN04489719_1422"/>
<dbReference type="GO" id="GO:0004311">
    <property type="term" value="F:geranylgeranyl diphosphate synthase activity"/>
    <property type="evidence" value="ECO:0007669"/>
    <property type="project" value="InterPro"/>
</dbReference>